<name>A0AAV5CIH3_ELECO</name>
<reference evidence="2" key="2">
    <citation type="submission" date="2021-12" db="EMBL/GenBank/DDBJ databases">
        <title>Resequencing data analysis of finger millet.</title>
        <authorList>
            <person name="Hatakeyama M."/>
            <person name="Aluri S."/>
            <person name="Balachadran M.T."/>
            <person name="Sivarajan S.R."/>
            <person name="Poveda L."/>
            <person name="Shimizu-Inatsugi R."/>
            <person name="Schlapbach R."/>
            <person name="Sreeman S.M."/>
            <person name="Shimizu K.K."/>
        </authorList>
    </citation>
    <scope>NUCLEOTIDE SEQUENCE</scope>
</reference>
<dbReference type="EMBL" id="BQKI01000007">
    <property type="protein sequence ID" value="GJM97854.1"/>
    <property type="molecule type" value="Genomic_DNA"/>
</dbReference>
<comment type="caution">
    <text evidence="2">The sequence shown here is derived from an EMBL/GenBank/DDBJ whole genome shotgun (WGS) entry which is preliminary data.</text>
</comment>
<evidence type="ECO:0000256" key="1">
    <source>
        <dbReference type="SAM" id="MobiDB-lite"/>
    </source>
</evidence>
<feature type="compositionally biased region" description="Basic residues" evidence="1">
    <location>
        <begin position="1"/>
        <end position="11"/>
    </location>
</feature>
<evidence type="ECO:0000313" key="3">
    <source>
        <dbReference type="Proteomes" id="UP001054889"/>
    </source>
</evidence>
<accession>A0AAV5CIH3</accession>
<proteinExistence type="predicted"/>
<evidence type="ECO:0000313" key="2">
    <source>
        <dbReference type="EMBL" id="GJM97854.1"/>
    </source>
</evidence>
<organism evidence="2 3">
    <name type="scientific">Eleusine coracana subsp. coracana</name>
    <dbReference type="NCBI Taxonomy" id="191504"/>
    <lineage>
        <taxon>Eukaryota</taxon>
        <taxon>Viridiplantae</taxon>
        <taxon>Streptophyta</taxon>
        <taxon>Embryophyta</taxon>
        <taxon>Tracheophyta</taxon>
        <taxon>Spermatophyta</taxon>
        <taxon>Magnoliopsida</taxon>
        <taxon>Liliopsida</taxon>
        <taxon>Poales</taxon>
        <taxon>Poaceae</taxon>
        <taxon>PACMAD clade</taxon>
        <taxon>Chloridoideae</taxon>
        <taxon>Cynodonteae</taxon>
        <taxon>Eleusininae</taxon>
        <taxon>Eleusine</taxon>
    </lineage>
</organism>
<keyword evidence="3" id="KW-1185">Reference proteome</keyword>
<feature type="region of interest" description="Disordered" evidence="1">
    <location>
        <begin position="66"/>
        <end position="86"/>
    </location>
</feature>
<feature type="compositionally biased region" description="Polar residues" evidence="1">
    <location>
        <begin position="67"/>
        <end position="86"/>
    </location>
</feature>
<gene>
    <name evidence="2" type="primary">ga14810</name>
    <name evidence="2" type="ORF">PR202_ga14810</name>
</gene>
<reference evidence="2" key="1">
    <citation type="journal article" date="2018" name="DNA Res.">
        <title>Multiple hybrid de novo genome assembly of finger millet, an orphan allotetraploid crop.</title>
        <authorList>
            <person name="Hatakeyama M."/>
            <person name="Aluri S."/>
            <person name="Balachadran M.T."/>
            <person name="Sivarajan S.R."/>
            <person name="Patrignani A."/>
            <person name="Gruter S."/>
            <person name="Poveda L."/>
            <person name="Shimizu-Inatsugi R."/>
            <person name="Baeten J."/>
            <person name="Francoijs K.J."/>
            <person name="Nataraja K.N."/>
            <person name="Reddy Y.A.N."/>
            <person name="Phadnis S."/>
            <person name="Ravikumar R.L."/>
            <person name="Schlapbach R."/>
            <person name="Sreeman S.M."/>
            <person name="Shimizu K.K."/>
        </authorList>
    </citation>
    <scope>NUCLEOTIDE SEQUENCE</scope>
</reference>
<dbReference type="AlphaFoldDB" id="A0AAV5CIH3"/>
<protein>
    <submittedName>
        <fullName evidence="2">Uncharacterized protein</fullName>
    </submittedName>
</protein>
<feature type="region of interest" description="Disordered" evidence="1">
    <location>
        <begin position="1"/>
        <end position="23"/>
    </location>
</feature>
<dbReference type="Proteomes" id="UP001054889">
    <property type="component" value="Unassembled WGS sequence"/>
</dbReference>
<sequence length="86" mass="9555">MQSSTSRRRRLGDHELRRPHSTHRSAAWYAGDALYAAVHPISLGYWTSADCRMRVLTISSVPHALERNQSLQSSSAGDTVDSSKSQ</sequence>